<dbReference type="AlphaFoldDB" id="A0A5J5EU82"/>
<evidence type="ECO:0000259" key="2">
    <source>
        <dbReference type="Pfam" id="PF26616"/>
    </source>
</evidence>
<organism evidence="3 4">
    <name type="scientific">Sphaerosporella brunnea</name>
    <dbReference type="NCBI Taxonomy" id="1250544"/>
    <lineage>
        <taxon>Eukaryota</taxon>
        <taxon>Fungi</taxon>
        <taxon>Dikarya</taxon>
        <taxon>Ascomycota</taxon>
        <taxon>Pezizomycotina</taxon>
        <taxon>Pezizomycetes</taxon>
        <taxon>Pezizales</taxon>
        <taxon>Pyronemataceae</taxon>
        <taxon>Sphaerosporella</taxon>
    </lineage>
</organism>
<feature type="transmembrane region" description="Helical" evidence="1">
    <location>
        <begin position="387"/>
        <end position="410"/>
    </location>
</feature>
<dbReference type="Gene3D" id="1.20.58.340">
    <property type="entry name" value="Magnesium transport protein CorA, transmembrane region"/>
    <property type="match status" value="1"/>
</dbReference>
<evidence type="ECO:0000313" key="3">
    <source>
        <dbReference type="EMBL" id="KAA8903439.1"/>
    </source>
</evidence>
<sequence>MNTEHRLLGWERYPAAFPPSGRWIDDVNDLQEQLEQNSKDLFVDEPSKVHLEASVIVDSASAQNRSKNNLGISSITGLETFLKASGAMEDGESKFFFISKRNSWTRLKISIEVFKMLCHFYRVFPRYVDSVLRFNTQISRTEEYLGGGCYRHVREDKTLGLERKSSFFGNWMIRGRVDSALFIRRSRDYLEWINSAGEDLKCWSLGDHPLVLHLLILVSCEKNWGPYIGYLGNVLSSMNQKISFLRGYAEYNLNLSHCQRIAQLRGMLETALLILESNLDIAAILAEHASDLYQGAHAQVPLEAHEHFRSEVQQYERMINCHIRNTRKHLRFAEAIHLLTLKIMDFRNDELLQENTDSMRVLAGETVSENKAMVTIANKSAADSRTVTIATVIALIYVPVSLVTSFFSTSLVKYGPERGGASAVEIRKEIWVFIVVAVVLMVFTMVAAYLFARRQKNRDQPQQPA</sequence>
<dbReference type="InParanoid" id="A0A5J5EU82"/>
<gene>
    <name evidence="3" type="ORF">FN846DRAFT_908089</name>
</gene>
<dbReference type="Pfam" id="PF26616">
    <property type="entry name" value="CorA-like"/>
    <property type="match status" value="1"/>
</dbReference>
<dbReference type="InterPro" id="IPR058257">
    <property type="entry name" value="CorA-like_dom"/>
</dbReference>
<keyword evidence="1" id="KW-1133">Transmembrane helix</keyword>
<reference evidence="3 4" key="1">
    <citation type="submission" date="2019-09" db="EMBL/GenBank/DDBJ databases">
        <title>Draft genome of the ectomycorrhizal ascomycete Sphaerosporella brunnea.</title>
        <authorList>
            <consortium name="DOE Joint Genome Institute"/>
            <person name="Benucci G.M."/>
            <person name="Marozzi G."/>
            <person name="Antonielli L."/>
            <person name="Sanchez S."/>
            <person name="Marco P."/>
            <person name="Wang X."/>
            <person name="Falini L.B."/>
            <person name="Barry K."/>
            <person name="Haridas S."/>
            <person name="Lipzen A."/>
            <person name="Labutti K."/>
            <person name="Grigoriev I.V."/>
            <person name="Murat C."/>
            <person name="Martin F."/>
            <person name="Albertini E."/>
            <person name="Donnini D."/>
            <person name="Bonito G."/>
        </authorList>
    </citation>
    <scope>NUCLEOTIDE SEQUENCE [LARGE SCALE GENOMIC DNA]</scope>
    <source>
        <strain evidence="3 4">Sb_GMNB300</strain>
    </source>
</reference>
<feature type="domain" description="CorA-like transporter" evidence="2">
    <location>
        <begin position="10"/>
        <end position="142"/>
    </location>
</feature>
<evidence type="ECO:0000256" key="1">
    <source>
        <dbReference type="SAM" id="Phobius"/>
    </source>
</evidence>
<dbReference type="OrthoDB" id="5396681at2759"/>
<keyword evidence="4" id="KW-1185">Reference proteome</keyword>
<keyword evidence="1" id="KW-0812">Transmembrane</keyword>
<feature type="transmembrane region" description="Helical" evidence="1">
    <location>
        <begin position="430"/>
        <end position="452"/>
    </location>
</feature>
<proteinExistence type="predicted"/>
<dbReference type="Proteomes" id="UP000326924">
    <property type="component" value="Unassembled WGS sequence"/>
</dbReference>
<comment type="caution">
    <text evidence="3">The sequence shown here is derived from an EMBL/GenBank/DDBJ whole genome shotgun (WGS) entry which is preliminary data.</text>
</comment>
<protein>
    <recommendedName>
        <fullName evidence="2">CorA-like transporter domain-containing protein</fullName>
    </recommendedName>
</protein>
<name>A0A5J5EU82_9PEZI</name>
<accession>A0A5J5EU82</accession>
<dbReference type="EMBL" id="VXIS01000117">
    <property type="protein sequence ID" value="KAA8903439.1"/>
    <property type="molecule type" value="Genomic_DNA"/>
</dbReference>
<evidence type="ECO:0000313" key="4">
    <source>
        <dbReference type="Proteomes" id="UP000326924"/>
    </source>
</evidence>
<keyword evidence="1" id="KW-0472">Membrane</keyword>